<gene>
    <name evidence="7" type="ORF">ENJ03_05000</name>
    <name evidence="6" type="ORF">HS1_001124</name>
</gene>
<evidence type="ECO:0000313" key="7">
    <source>
        <dbReference type="EMBL" id="HEB74560.1"/>
    </source>
</evidence>
<dbReference type="Gene3D" id="3.30.70.20">
    <property type="match status" value="1"/>
</dbReference>
<keyword evidence="1" id="KW-0004">4Fe-4S</keyword>
<evidence type="ECO:0000256" key="2">
    <source>
        <dbReference type="ARBA" id="ARBA00022723"/>
    </source>
</evidence>
<evidence type="ECO:0000313" key="8">
    <source>
        <dbReference type="Proteomes" id="UP000070560"/>
    </source>
</evidence>
<accession>A0A7V1I509</accession>
<keyword evidence="8" id="KW-1185">Reference proteome</keyword>
<dbReference type="EMBL" id="DRKW01000292">
    <property type="protein sequence ID" value="HEB74560.1"/>
    <property type="molecule type" value="Genomic_DNA"/>
</dbReference>
<dbReference type="Pfam" id="PF12838">
    <property type="entry name" value="Fer4_7"/>
    <property type="match status" value="1"/>
</dbReference>
<evidence type="ECO:0000256" key="3">
    <source>
        <dbReference type="ARBA" id="ARBA00023004"/>
    </source>
</evidence>
<dbReference type="PANTHER" id="PTHR24960">
    <property type="entry name" value="PHOTOSYSTEM I IRON-SULFUR CENTER-RELATED"/>
    <property type="match status" value="1"/>
</dbReference>
<dbReference type="OrthoDB" id="9803192at2"/>
<dbReference type="InterPro" id="IPR050157">
    <property type="entry name" value="PSI_iron-sulfur_center"/>
</dbReference>
<evidence type="ECO:0000256" key="4">
    <source>
        <dbReference type="ARBA" id="ARBA00023014"/>
    </source>
</evidence>
<reference evidence="7" key="2">
    <citation type="journal article" date="2020" name="mSystems">
        <title>Genome- and Community-Level Interaction Insights into Carbon Utilization and Element Cycling Functions of Hydrothermarchaeota in Hydrothermal Sediment.</title>
        <authorList>
            <person name="Zhou Z."/>
            <person name="Liu Y."/>
            <person name="Xu W."/>
            <person name="Pan J."/>
            <person name="Luo Z.H."/>
            <person name="Li M."/>
        </authorList>
    </citation>
    <scope>NUCLEOTIDE SEQUENCE [LARGE SCALE GENOMIC DNA]</scope>
    <source>
        <strain evidence="7">HyVt-45</strain>
    </source>
</reference>
<keyword evidence="4" id="KW-0411">Iron-sulfur</keyword>
<keyword evidence="2" id="KW-0479">Metal-binding</keyword>
<feature type="domain" description="4Fe-4S ferredoxin-type" evidence="5">
    <location>
        <begin position="39"/>
        <end position="68"/>
    </location>
</feature>
<dbReference type="Proteomes" id="UP000886268">
    <property type="component" value="Unassembled WGS sequence"/>
</dbReference>
<dbReference type="PROSITE" id="PS00198">
    <property type="entry name" value="4FE4S_FER_1"/>
    <property type="match status" value="2"/>
</dbReference>
<dbReference type="GO" id="GO:0051539">
    <property type="term" value="F:4 iron, 4 sulfur cluster binding"/>
    <property type="evidence" value="ECO:0007669"/>
    <property type="project" value="UniProtKB-KW"/>
</dbReference>
<sequence length="96" mass="10866">MFGWRRKRGRMGRGRGWRRARRITYLGPQPIPRRRFPKQLPIVNEEKCIGCGECAKNCPAGAITIVNKKAHIDPTLCLRCGLCVRICPKGALILLP</sequence>
<protein>
    <submittedName>
        <fullName evidence="7">4Fe-4S dicluster domain-containing protein</fullName>
    </submittedName>
    <submittedName>
        <fullName evidence="6">Nitroreductase</fullName>
    </submittedName>
</protein>
<organism evidence="7">
    <name type="scientific">Desulfofervidus auxilii</name>
    <dbReference type="NCBI Taxonomy" id="1621989"/>
    <lineage>
        <taxon>Bacteria</taxon>
        <taxon>Pseudomonadati</taxon>
        <taxon>Thermodesulfobacteriota</taxon>
        <taxon>Candidatus Desulfofervidia</taxon>
        <taxon>Candidatus Desulfofervidales</taxon>
        <taxon>Candidatus Desulfofervidaceae</taxon>
        <taxon>Candidatus Desulfofervidus</taxon>
    </lineage>
</organism>
<dbReference type="Proteomes" id="UP000070560">
    <property type="component" value="Chromosome"/>
</dbReference>
<dbReference type="InterPro" id="IPR017900">
    <property type="entry name" value="4Fe4S_Fe_S_CS"/>
</dbReference>
<dbReference type="KEGG" id="daw:HS1_001124"/>
<dbReference type="PANTHER" id="PTHR24960:SF83">
    <property type="entry name" value="4FE-4S FERREDOXIN-TYPE DOMAIN-CONTAINING PROTEIN"/>
    <property type="match status" value="1"/>
</dbReference>
<dbReference type="SUPFAM" id="SSF54862">
    <property type="entry name" value="4Fe-4S ferredoxins"/>
    <property type="match status" value="1"/>
</dbReference>
<proteinExistence type="predicted"/>
<evidence type="ECO:0000313" key="6">
    <source>
        <dbReference type="EMBL" id="AMM40928.1"/>
    </source>
</evidence>
<dbReference type="RefSeq" id="WP_066062148.1">
    <property type="nucleotide sequence ID" value="NZ_CP013015.1"/>
</dbReference>
<evidence type="ECO:0000256" key="1">
    <source>
        <dbReference type="ARBA" id="ARBA00022485"/>
    </source>
</evidence>
<dbReference type="AlphaFoldDB" id="A0A7V1I509"/>
<evidence type="ECO:0000259" key="5">
    <source>
        <dbReference type="PROSITE" id="PS51379"/>
    </source>
</evidence>
<reference evidence="6 8" key="1">
    <citation type="submission" date="2015-10" db="EMBL/GenBank/DDBJ databases">
        <title>Candidatus Desulfofervidus auxilii, a hydrogenotrophic sulfate-reducing bacterium involved in the thermophilic anaerobic oxidation of methane.</title>
        <authorList>
            <person name="Krukenberg V."/>
            <person name="Richter M."/>
            <person name="Wegener G."/>
        </authorList>
    </citation>
    <scope>NUCLEOTIDE SEQUENCE [LARGE SCALE GENOMIC DNA]</scope>
    <source>
        <strain evidence="6 8">HS1</strain>
    </source>
</reference>
<dbReference type="EMBL" id="CP013015">
    <property type="protein sequence ID" value="AMM40928.1"/>
    <property type="molecule type" value="Genomic_DNA"/>
</dbReference>
<dbReference type="GO" id="GO:0046872">
    <property type="term" value="F:metal ion binding"/>
    <property type="evidence" value="ECO:0007669"/>
    <property type="project" value="UniProtKB-KW"/>
</dbReference>
<dbReference type="InterPro" id="IPR017896">
    <property type="entry name" value="4Fe4S_Fe-S-bd"/>
</dbReference>
<feature type="domain" description="4Fe-4S ferredoxin-type" evidence="5">
    <location>
        <begin position="69"/>
        <end position="96"/>
    </location>
</feature>
<keyword evidence="3" id="KW-0408">Iron</keyword>
<name>A0A7V1I509_DESA2</name>
<dbReference type="PROSITE" id="PS51379">
    <property type="entry name" value="4FE4S_FER_2"/>
    <property type="match status" value="2"/>
</dbReference>